<dbReference type="AlphaFoldDB" id="A0A4D6L1Q0"/>
<name>A0A4D6L1Q0_VIGUN</name>
<keyword evidence="2" id="KW-1185">Reference proteome</keyword>
<dbReference type="EMBL" id="CP039346">
    <property type="protein sequence ID" value="QCD82406.1"/>
    <property type="molecule type" value="Genomic_DNA"/>
</dbReference>
<accession>A0A4D6L1Q0</accession>
<evidence type="ECO:0000313" key="1">
    <source>
        <dbReference type="EMBL" id="QCD82406.1"/>
    </source>
</evidence>
<sequence length="68" mass="6930">MVALREFSGGVKLRRFMARADAGVGAVEMAMVVARGAVGRENGEDGGVLAVAREAVAAAVEGGRRGEN</sequence>
<reference evidence="1 2" key="1">
    <citation type="submission" date="2019-04" db="EMBL/GenBank/DDBJ databases">
        <title>An improved genome assembly and genetic linkage map for asparagus bean, Vigna unguiculata ssp. sesquipedialis.</title>
        <authorList>
            <person name="Xia Q."/>
            <person name="Zhang R."/>
            <person name="Dong Y."/>
        </authorList>
    </citation>
    <scope>NUCLEOTIDE SEQUENCE [LARGE SCALE GENOMIC DNA]</scope>
    <source>
        <tissue evidence="1">Leaf</tissue>
    </source>
</reference>
<protein>
    <submittedName>
        <fullName evidence="1">Uncharacterized protein</fullName>
    </submittedName>
</protein>
<gene>
    <name evidence="1" type="ORF">DEO72_LG2g2744</name>
</gene>
<dbReference type="Proteomes" id="UP000501690">
    <property type="component" value="Linkage Group LG2"/>
</dbReference>
<organism evidence="1 2">
    <name type="scientific">Vigna unguiculata</name>
    <name type="common">Cowpea</name>
    <dbReference type="NCBI Taxonomy" id="3917"/>
    <lineage>
        <taxon>Eukaryota</taxon>
        <taxon>Viridiplantae</taxon>
        <taxon>Streptophyta</taxon>
        <taxon>Embryophyta</taxon>
        <taxon>Tracheophyta</taxon>
        <taxon>Spermatophyta</taxon>
        <taxon>Magnoliopsida</taxon>
        <taxon>eudicotyledons</taxon>
        <taxon>Gunneridae</taxon>
        <taxon>Pentapetalae</taxon>
        <taxon>rosids</taxon>
        <taxon>fabids</taxon>
        <taxon>Fabales</taxon>
        <taxon>Fabaceae</taxon>
        <taxon>Papilionoideae</taxon>
        <taxon>50 kb inversion clade</taxon>
        <taxon>NPAAA clade</taxon>
        <taxon>indigoferoid/millettioid clade</taxon>
        <taxon>Phaseoleae</taxon>
        <taxon>Vigna</taxon>
    </lineage>
</organism>
<proteinExistence type="predicted"/>
<evidence type="ECO:0000313" key="2">
    <source>
        <dbReference type="Proteomes" id="UP000501690"/>
    </source>
</evidence>